<organism evidence="1 2">
    <name type="scientific">Microcystis aeruginosa KW</name>
    <dbReference type="NCBI Taxonomy" id="1960155"/>
    <lineage>
        <taxon>Bacteria</taxon>
        <taxon>Bacillati</taxon>
        <taxon>Cyanobacteriota</taxon>
        <taxon>Cyanophyceae</taxon>
        <taxon>Oscillatoriophycideae</taxon>
        <taxon>Chroococcales</taxon>
        <taxon>Microcystaceae</taxon>
        <taxon>Microcystis</taxon>
    </lineage>
</organism>
<comment type="caution">
    <text evidence="1">The sequence shown here is derived from an EMBL/GenBank/DDBJ whole genome shotgun (WGS) entry which is preliminary data.</text>
</comment>
<dbReference type="Proteomes" id="UP000189835">
    <property type="component" value="Unassembled WGS sequence"/>
</dbReference>
<proteinExistence type="predicted"/>
<dbReference type="RefSeq" id="WP_002798176.1">
    <property type="nucleotide sequence ID" value="NZ_MVGR01000004.1"/>
</dbReference>
<dbReference type="EMBL" id="MVGR01000004">
    <property type="protein sequence ID" value="OPF17844.1"/>
    <property type="molecule type" value="Genomic_DNA"/>
</dbReference>
<dbReference type="AlphaFoldDB" id="A0A1V4BU18"/>
<protein>
    <recommendedName>
        <fullName evidence="3">YkuD domain-containing protein</fullName>
    </recommendedName>
</protein>
<sequence length="223" mass="24313">MKYTATTDTILKKAPVQGSTLPEDQKVNVPQGKTYDIEKVIENDGLHSQVELAFDAGSWWIFLPHWDTGEAKPDVTPPTTGIVTAVFTLKQAHSPYLINGSLTFFEDGQEILKVVATSGINGFQYPGAHTIRGKGCLPPANDWKISTSGYNLATKGVEGMFYHITPDPRQGRGELGLHRDANVPGSSGCIVVRDSNTFNAEVVPLIDKIKNKQSQINLSVVYT</sequence>
<accession>A0A1V4BU18</accession>
<gene>
    <name evidence="1" type="ORF">B1L04_18375</name>
</gene>
<dbReference type="GO" id="GO:0016740">
    <property type="term" value="F:transferase activity"/>
    <property type="evidence" value="ECO:0007669"/>
    <property type="project" value="InterPro"/>
</dbReference>
<dbReference type="CDD" id="cd16913">
    <property type="entry name" value="YkuD_like"/>
    <property type="match status" value="1"/>
</dbReference>
<evidence type="ECO:0000313" key="2">
    <source>
        <dbReference type="Proteomes" id="UP000189835"/>
    </source>
</evidence>
<evidence type="ECO:0000313" key="1">
    <source>
        <dbReference type="EMBL" id="OPF17844.1"/>
    </source>
</evidence>
<dbReference type="InterPro" id="IPR005490">
    <property type="entry name" value="LD_TPept_cat_dom"/>
</dbReference>
<name>A0A1V4BU18_MICAE</name>
<reference evidence="1 2" key="1">
    <citation type="submission" date="2017-02" db="EMBL/GenBank/DDBJ databases">
        <title>Genome sequence of Microcystis aeruginosa KW.</title>
        <authorList>
            <person name="Oh H.-M."/>
            <person name="Ahn C.-Y."/>
            <person name="Jeong H."/>
            <person name="Srivastava A."/>
            <person name="Lee H.-G."/>
            <person name="Kang S.-R."/>
        </authorList>
    </citation>
    <scope>NUCLEOTIDE SEQUENCE [LARGE SCALE GENOMIC DNA]</scope>
    <source>
        <strain evidence="1 2">KW</strain>
    </source>
</reference>
<evidence type="ECO:0008006" key="3">
    <source>
        <dbReference type="Google" id="ProtNLM"/>
    </source>
</evidence>